<feature type="compositionally biased region" description="Basic and acidic residues" evidence="5">
    <location>
        <begin position="581"/>
        <end position="597"/>
    </location>
</feature>
<feature type="compositionally biased region" description="Low complexity" evidence="5">
    <location>
        <begin position="191"/>
        <end position="203"/>
    </location>
</feature>
<evidence type="ECO:0000256" key="3">
    <source>
        <dbReference type="ARBA" id="ARBA00023242"/>
    </source>
</evidence>
<dbReference type="STRING" id="7370.A0A1I8M1M5"/>
<evidence type="ECO:0000256" key="2">
    <source>
        <dbReference type="ARBA" id="ARBA00010801"/>
    </source>
</evidence>
<dbReference type="GeneID" id="101887539"/>
<name>A0A1I8M1M5_MUSDO</name>
<dbReference type="Pfam" id="PF15458">
    <property type="entry name" value="NTR2"/>
    <property type="match status" value="1"/>
</dbReference>
<feature type="compositionally biased region" description="Basic residues" evidence="5">
    <location>
        <begin position="72"/>
        <end position="84"/>
    </location>
</feature>
<keyword evidence="8" id="KW-1185">Reference proteome</keyword>
<keyword evidence="4" id="KW-0175">Coiled coil</keyword>
<reference evidence="9" key="2">
    <citation type="submission" date="2025-04" db="UniProtKB">
        <authorList>
            <consortium name="RefSeq"/>
        </authorList>
    </citation>
    <scope>IDENTIFICATION</scope>
    <source>
        <strain evidence="9">Aabys</strain>
    </source>
</reference>
<evidence type="ECO:0000256" key="4">
    <source>
        <dbReference type="SAM" id="Coils"/>
    </source>
</evidence>
<evidence type="ECO:0000313" key="7">
    <source>
        <dbReference type="EnsemblMetazoa" id="MDOA000320-PA"/>
    </source>
</evidence>
<keyword evidence="3" id="KW-0539">Nucleus</keyword>
<dbReference type="GO" id="GO:0000390">
    <property type="term" value="P:spliceosomal complex disassembly"/>
    <property type="evidence" value="ECO:0007669"/>
    <property type="project" value="InterPro"/>
</dbReference>
<reference evidence="7" key="1">
    <citation type="submission" date="2020-05" db="UniProtKB">
        <authorList>
            <consortium name="EnsemblMetazoa"/>
        </authorList>
    </citation>
    <scope>IDENTIFICATION</scope>
    <source>
        <strain evidence="7">Aabys</strain>
    </source>
</reference>
<evidence type="ECO:0000256" key="1">
    <source>
        <dbReference type="ARBA" id="ARBA00004123"/>
    </source>
</evidence>
<evidence type="ECO:0000313" key="9">
    <source>
        <dbReference type="RefSeq" id="XP_005191492.1"/>
    </source>
</evidence>
<feature type="region of interest" description="Disordered" evidence="5">
    <location>
        <begin position="247"/>
        <end position="275"/>
    </location>
</feature>
<dbReference type="PANTHER" id="PTHR12214:SF0">
    <property type="entry name" value="LD29489P"/>
    <property type="match status" value="1"/>
</dbReference>
<accession>A0A1I8M1M5</accession>
<feature type="region of interest" description="Disordered" evidence="5">
    <location>
        <begin position="566"/>
        <end position="628"/>
    </location>
</feature>
<dbReference type="GO" id="GO:0071008">
    <property type="term" value="C:U2-type post-mRNA release spliceosomal complex"/>
    <property type="evidence" value="ECO:0007669"/>
    <property type="project" value="InterPro"/>
</dbReference>
<dbReference type="InterPro" id="IPR012890">
    <property type="entry name" value="GCFC2-like"/>
</dbReference>
<dbReference type="OrthoDB" id="429427at2759"/>
<sequence length="944" mass="107052">MSLFRKPKKIQRRVFSSALDDDEDDLGTATGTGAARENNDGGYGSKKKNDASDDMDHDGDELIAPPPPHISSKSKKHKDGKSKSSKSSSGSGGGGSAAGTDASKTKALLSFADEEDDGEVFQVRKSSHSKKVMRMMDKERRRKKKEERSAENYSSSSSGFGGGGHQTSDSANSNRENGSSRLNNDSHNLGSSTSASTTSTSSSEQNKKSNKSDSIQTEIRTDDFVLVVKKTEPNIILNGRAALCAGRDDMSDEDSDHSDSERNGDGSRHRFAKPDHLKQMLESGSIPDAAMIHAARKRRQKAREQGDFIAVEEPKVDTKKGSRLAREDMEGDNSDDEERMDMNAITGIKEREERREKFYAVEKDCSDEDSDCETHEWENQQIRKGVTGAQLVNAQNESVLSRFMIKSSADKAIEAPPEVKSTSSLLEQAYAKCTLERPQQLLSVTKPKKEKTKTAALRSPQEIREAINERLNKLKELNARHMSDIERVQQEMKAMQLEEMDAKQKAPAAAAKYRFYQEIKCYVTDLVDCLNEKISAINDLEKRCIVFFGKHQHFLIERRRQDVRDQAREMAEAAKPSTVRKGPEHDEQIRRAAEREGRRTRRRCERERQNTLSSHLDGMSSDEETSDRYQEQFQNELEELIKEGLEVMDDVTDDFCKPFIILSKFHAWRQTDMSSYKDAFVSLCLPKILGPLIRLEMLTWSPLLADYKDIEKLNWYPACILYAWNENESEESLRQDPDVNLVPTLIEKIILPKITDIVTHCWDPLSTTQTLRLIGFINRLGRDYPLKESTKSLQQLFKAILEKMKNALENDVFIPIFPKQVSENKTSFFQRQFCSGLKLFRNFLSWQGIIADTPLREMAIGCLLNRYLLMAMRVCTPIDAISKAYTIVNTLPTAWLQPDSECLKNLQLFILYIKQTMESCDANNPVFMQTSDKAKQILQRLHSN</sequence>
<feature type="compositionally biased region" description="Polar residues" evidence="5">
    <location>
        <begin position="166"/>
        <end position="190"/>
    </location>
</feature>
<dbReference type="VEuPathDB" id="VectorBase:MDOA000320"/>
<evidence type="ECO:0000313" key="8">
    <source>
        <dbReference type="Proteomes" id="UP001652621"/>
    </source>
</evidence>
<dbReference type="InterPro" id="IPR022783">
    <property type="entry name" value="GCFC_dom"/>
</dbReference>
<dbReference type="RefSeq" id="XP_005191492.1">
    <property type="nucleotide sequence ID" value="XM_005191435.3"/>
</dbReference>
<proteinExistence type="inferred from homology"/>
<feature type="region of interest" description="Disordered" evidence="5">
    <location>
        <begin position="1"/>
        <end position="227"/>
    </location>
</feature>
<dbReference type="Proteomes" id="UP001652621">
    <property type="component" value="Unplaced"/>
</dbReference>
<feature type="compositionally biased region" description="Basic and acidic residues" evidence="5">
    <location>
        <begin position="257"/>
        <end position="275"/>
    </location>
</feature>
<feature type="compositionally biased region" description="Basic residues" evidence="5">
    <location>
        <begin position="1"/>
        <end position="12"/>
    </location>
</feature>
<dbReference type="VEuPathDB" id="VectorBase:MDOMA2_017631"/>
<dbReference type="InterPro" id="IPR028211">
    <property type="entry name" value="Ntr2"/>
</dbReference>
<comment type="similarity">
    <text evidence="2">Belongs to the GCF family.</text>
</comment>
<dbReference type="PANTHER" id="PTHR12214">
    <property type="entry name" value="GC-RICH SEQUENCE DNA-BINDING FACTOR"/>
    <property type="match status" value="1"/>
</dbReference>
<feature type="compositionally biased region" description="Acidic residues" evidence="5">
    <location>
        <begin position="52"/>
        <end position="61"/>
    </location>
</feature>
<dbReference type="eggNOG" id="KOG2136">
    <property type="taxonomic scope" value="Eukaryota"/>
</dbReference>
<dbReference type="GO" id="GO:0003677">
    <property type="term" value="F:DNA binding"/>
    <property type="evidence" value="ECO:0007669"/>
    <property type="project" value="InterPro"/>
</dbReference>
<protein>
    <submittedName>
        <fullName evidence="9">PAX3- and PAX7-binding protein 1 isoform X2</fullName>
    </submittedName>
</protein>
<feature type="region of interest" description="Disordered" evidence="5">
    <location>
        <begin position="315"/>
        <end position="337"/>
    </location>
</feature>
<comment type="subcellular location">
    <subcellularLocation>
        <location evidence="1">Nucleus</location>
    </subcellularLocation>
</comment>
<feature type="compositionally biased region" description="Basic and acidic residues" evidence="5">
    <location>
        <begin position="315"/>
        <end position="328"/>
    </location>
</feature>
<gene>
    <name evidence="7" type="primary">101887539</name>
    <name evidence="9" type="synonym">LOC101887539</name>
</gene>
<feature type="domain" description="GCF C-terminal" evidence="6">
    <location>
        <begin position="661"/>
        <end position="867"/>
    </location>
</feature>
<dbReference type="Pfam" id="PF07842">
    <property type="entry name" value="GCFC"/>
    <property type="match status" value="1"/>
</dbReference>
<evidence type="ECO:0000259" key="6">
    <source>
        <dbReference type="Pfam" id="PF07842"/>
    </source>
</evidence>
<feature type="coiled-coil region" evidence="4">
    <location>
        <begin position="464"/>
        <end position="505"/>
    </location>
</feature>
<dbReference type="EnsemblMetazoa" id="MDOA000320-RA">
    <property type="protein sequence ID" value="MDOA000320-PA"/>
    <property type="gene ID" value="MDOA000320"/>
</dbReference>
<dbReference type="KEGG" id="mde:101887539"/>
<dbReference type="AlphaFoldDB" id="A0A1I8M1M5"/>
<evidence type="ECO:0000256" key="5">
    <source>
        <dbReference type="SAM" id="MobiDB-lite"/>
    </source>
</evidence>
<organism evidence="7">
    <name type="scientific">Musca domestica</name>
    <name type="common">House fly</name>
    <dbReference type="NCBI Taxonomy" id="7370"/>
    <lineage>
        <taxon>Eukaryota</taxon>
        <taxon>Metazoa</taxon>
        <taxon>Ecdysozoa</taxon>
        <taxon>Arthropoda</taxon>
        <taxon>Hexapoda</taxon>
        <taxon>Insecta</taxon>
        <taxon>Pterygota</taxon>
        <taxon>Neoptera</taxon>
        <taxon>Endopterygota</taxon>
        <taxon>Diptera</taxon>
        <taxon>Brachycera</taxon>
        <taxon>Muscomorpha</taxon>
        <taxon>Muscoidea</taxon>
        <taxon>Muscidae</taxon>
        <taxon>Musca</taxon>
    </lineage>
</organism>